<evidence type="ECO:0000313" key="2">
    <source>
        <dbReference type="EMBL" id="WPZ22371.1"/>
    </source>
</evidence>
<dbReference type="Pfam" id="PF20172">
    <property type="entry name" value="DUF6538"/>
    <property type="match status" value="1"/>
</dbReference>
<reference evidence="2 3" key="1">
    <citation type="submission" date="2023-11" db="EMBL/GenBank/DDBJ databases">
        <title>From the Deep-Sea to the Surface: Bacterial Genomes Isolated from the Moytirra Hydrothermal Vent Plume.</title>
        <authorList>
            <person name="Major S.R."/>
        </authorList>
    </citation>
    <scope>NUCLEOTIDE SEQUENCE [LARGE SCALE GENOMIC DNA]</scope>
    <source>
        <strain evidence="2 3">OXR-9</strain>
    </source>
</reference>
<proteinExistence type="predicted"/>
<sequence>MAARYKVMKRSGTHNWQLRYYVPSEEQRRVGKAEIWRSLRTPDKRIAEERALDVVKELIAEVRGTVTTSPVLESEGFEPTHEEIKEAVRQVYEAEVEADLEERADPEHVALFGMGGKASSRANRAEAKRLRKAAARGDFRVADIEFWLGHFGFDLPEGSPKRAAFHQGLAFAYAEAAERWAEHDLGRIGRKPSIPDLRRPKHSGRVTV</sequence>
<accession>A0ABZ0V0I7</accession>
<evidence type="ECO:0000259" key="1">
    <source>
        <dbReference type="Pfam" id="PF20172"/>
    </source>
</evidence>
<feature type="domain" description="DUF6538" evidence="1">
    <location>
        <begin position="11"/>
        <end position="60"/>
    </location>
</feature>
<gene>
    <name evidence="2" type="ORF">T7987_03785</name>
</gene>
<organism evidence="2 3">
    <name type="scientific">Sulfitobacter faviae</name>
    <dbReference type="NCBI Taxonomy" id="1775881"/>
    <lineage>
        <taxon>Bacteria</taxon>
        <taxon>Pseudomonadati</taxon>
        <taxon>Pseudomonadota</taxon>
        <taxon>Alphaproteobacteria</taxon>
        <taxon>Rhodobacterales</taxon>
        <taxon>Roseobacteraceae</taxon>
        <taxon>Sulfitobacter</taxon>
    </lineage>
</organism>
<keyword evidence="3" id="KW-1185">Reference proteome</keyword>
<dbReference type="RefSeq" id="WP_322329067.1">
    <property type="nucleotide sequence ID" value="NZ_CP139725.1"/>
</dbReference>
<protein>
    <submittedName>
        <fullName evidence="2">DUF6538 domain-containing protein</fullName>
    </submittedName>
</protein>
<dbReference type="Proteomes" id="UP001326567">
    <property type="component" value="Chromosome"/>
</dbReference>
<evidence type="ECO:0000313" key="3">
    <source>
        <dbReference type="Proteomes" id="UP001326567"/>
    </source>
</evidence>
<name>A0ABZ0V0I7_9RHOB</name>
<dbReference type="InterPro" id="IPR046668">
    <property type="entry name" value="DUF6538"/>
</dbReference>
<dbReference type="EMBL" id="CP139725">
    <property type="protein sequence ID" value="WPZ22371.1"/>
    <property type="molecule type" value="Genomic_DNA"/>
</dbReference>